<accession>A0A0V0RE12</accession>
<reference evidence="2 3" key="1">
    <citation type="submission" date="2015-01" db="EMBL/GenBank/DDBJ databases">
        <title>Evolution of Trichinella species and genotypes.</title>
        <authorList>
            <person name="Korhonen P.K."/>
            <person name="Edoardo P."/>
            <person name="Giuseppe L.R."/>
            <person name="Gasser R.B."/>
        </authorList>
    </citation>
    <scope>NUCLEOTIDE SEQUENCE [LARGE SCALE GENOMIC DNA]</scope>
    <source>
        <strain evidence="2">ISS37</strain>
    </source>
</reference>
<dbReference type="AlphaFoldDB" id="A0A0V0RE12"/>
<feature type="region of interest" description="Disordered" evidence="1">
    <location>
        <begin position="135"/>
        <end position="176"/>
    </location>
</feature>
<name>A0A0V0RE12_9BILA</name>
<sequence length="176" mass="18995">MHSHPAGATWVLSATSANLERKHLLLAKSAGLSCRGSSVHRRSFEHYSTLPPSCGALLVHRVVRQVRSVGRTKQWKPVLESKSQQQSDVHVQVHVDQTFARPTNASELGSSNTCRTVVSHSLFSPIYRAGVSGLGVDPREPPIGRSLAGNARRVDLSEPQIGRPLAEGRSSSPAPI</sequence>
<protein>
    <submittedName>
        <fullName evidence="2">Uncharacterized protein</fullName>
    </submittedName>
</protein>
<comment type="caution">
    <text evidence="2">The sequence shown here is derived from an EMBL/GenBank/DDBJ whole genome shotgun (WGS) entry which is preliminary data.</text>
</comment>
<evidence type="ECO:0000313" key="3">
    <source>
        <dbReference type="Proteomes" id="UP000054630"/>
    </source>
</evidence>
<organism evidence="2 3">
    <name type="scientific">Trichinella nelsoni</name>
    <dbReference type="NCBI Taxonomy" id="6336"/>
    <lineage>
        <taxon>Eukaryota</taxon>
        <taxon>Metazoa</taxon>
        <taxon>Ecdysozoa</taxon>
        <taxon>Nematoda</taxon>
        <taxon>Enoplea</taxon>
        <taxon>Dorylaimia</taxon>
        <taxon>Trichinellida</taxon>
        <taxon>Trichinellidae</taxon>
        <taxon>Trichinella</taxon>
    </lineage>
</organism>
<keyword evidence="3" id="KW-1185">Reference proteome</keyword>
<evidence type="ECO:0000256" key="1">
    <source>
        <dbReference type="SAM" id="MobiDB-lite"/>
    </source>
</evidence>
<dbReference type="EMBL" id="JYDL01000298">
    <property type="protein sequence ID" value="KRX12668.1"/>
    <property type="molecule type" value="Genomic_DNA"/>
</dbReference>
<proteinExistence type="predicted"/>
<dbReference type="OrthoDB" id="10533335at2759"/>
<evidence type="ECO:0000313" key="2">
    <source>
        <dbReference type="EMBL" id="KRX12668.1"/>
    </source>
</evidence>
<gene>
    <name evidence="2" type="ORF">T07_10215</name>
</gene>
<dbReference type="Proteomes" id="UP000054630">
    <property type="component" value="Unassembled WGS sequence"/>
</dbReference>